<dbReference type="AlphaFoldDB" id="A0A3P7LZI0"/>
<evidence type="ECO:0000313" key="2">
    <source>
        <dbReference type="Proteomes" id="UP000281553"/>
    </source>
</evidence>
<dbReference type="EMBL" id="UYRU01062697">
    <property type="protein sequence ID" value="VDN15488.1"/>
    <property type="molecule type" value="Genomic_DNA"/>
</dbReference>
<evidence type="ECO:0000313" key="1">
    <source>
        <dbReference type="EMBL" id="VDN15488.1"/>
    </source>
</evidence>
<gene>
    <name evidence="1" type="ORF">DILT_LOCUS11319</name>
</gene>
<sequence length="114" mass="12992">METLDRKRPQFLEEIQRRATKLVTRQGFSCFHHVDDGLGNWQGPIVVAVPVLWDVPVTLQSPHRMEVNSTIGKEILPASEKLSRLPAGMADTDHKEEYHEEKKTVENICQISTT</sequence>
<dbReference type="Proteomes" id="UP000281553">
    <property type="component" value="Unassembled WGS sequence"/>
</dbReference>
<reference evidence="1 2" key="1">
    <citation type="submission" date="2018-11" db="EMBL/GenBank/DDBJ databases">
        <authorList>
            <consortium name="Pathogen Informatics"/>
        </authorList>
    </citation>
    <scope>NUCLEOTIDE SEQUENCE [LARGE SCALE GENOMIC DNA]</scope>
</reference>
<protein>
    <submittedName>
        <fullName evidence="1">Uncharacterized protein</fullName>
    </submittedName>
</protein>
<accession>A0A3P7LZI0</accession>
<keyword evidence="2" id="KW-1185">Reference proteome</keyword>
<proteinExistence type="predicted"/>
<organism evidence="1 2">
    <name type="scientific">Dibothriocephalus latus</name>
    <name type="common">Fish tapeworm</name>
    <name type="synonym">Diphyllobothrium latum</name>
    <dbReference type="NCBI Taxonomy" id="60516"/>
    <lineage>
        <taxon>Eukaryota</taxon>
        <taxon>Metazoa</taxon>
        <taxon>Spiralia</taxon>
        <taxon>Lophotrochozoa</taxon>
        <taxon>Platyhelminthes</taxon>
        <taxon>Cestoda</taxon>
        <taxon>Eucestoda</taxon>
        <taxon>Diphyllobothriidea</taxon>
        <taxon>Diphyllobothriidae</taxon>
        <taxon>Dibothriocephalus</taxon>
    </lineage>
</organism>
<name>A0A3P7LZI0_DIBLA</name>